<dbReference type="PROSITE" id="PS51318">
    <property type="entry name" value="TAT"/>
    <property type="match status" value="1"/>
</dbReference>
<dbReference type="AlphaFoldDB" id="A0A497XFT7"/>
<reference evidence="2 3" key="1">
    <citation type="submission" date="2018-10" db="EMBL/GenBank/DDBJ databases">
        <title>Genomic Encyclopedia of Type Strains, Phase IV (KMG-IV): sequencing the most valuable type-strain genomes for metagenomic binning, comparative biology and taxonomic classification.</title>
        <authorList>
            <person name="Goeker M."/>
        </authorList>
    </citation>
    <scope>NUCLEOTIDE SEQUENCE [LARGE SCALE GENOMIC DNA]</scope>
    <source>
        <strain evidence="2 3">DSM 26916</strain>
    </source>
</reference>
<dbReference type="OrthoDB" id="9767994at2"/>
<dbReference type="InterPro" id="IPR006311">
    <property type="entry name" value="TAT_signal"/>
</dbReference>
<dbReference type="PIRSF" id="PIRSF036389">
    <property type="entry name" value="IOR_B"/>
    <property type="match status" value="1"/>
</dbReference>
<dbReference type="EMBL" id="RCCI01000005">
    <property type="protein sequence ID" value="RLJ65385.1"/>
    <property type="molecule type" value="Genomic_DNA"/>
</dbReference>
<dbReference type="InterPro" id="IPR008274">
    <property type="entry name" value="AldOxase/xan_DH_MoCoBD1"/>
</dbReference>
<dbReference type="InterPro" id="IPR019546">
    <property type="entry name" value="TAT_signal_bac_arc"/>
</dbReference>
<dbReference type="SUPFAM" id="SSF56003">
    <property type="entry name" value="Molybdenum cofactor-binding domain"/>
    <property type="match status" value="2"/>
</dbReference>
<dbReference type="Proteomes" id="UP000268908">
    <property type="component" value="Unassembled WGS sequence"/>
</dbReference>
<dbReference type="NCBIfam" id="TIGR01409">
    <property type="entry name" value="TAT_signal_seq"/>
    <property type="match status" value="1"/>
</dbReference>
<dbReference type="RefSeq" id="WP_121242264.1">
    <property type="nucleotide sequence ID" value="NZ_BHVV01000008.1"/>
</dbReference>
<organism evidence="2 3">
    <name type="scientific">Sulfurisoma sediminicola</name>
    <dbReference type="NCBI Taxonomy" id="1381557"/>
    <lineage>
        <taxon>Bacteria</taxon>
        <taxon>Pseudomonadati</taxon>
        <taxon>Pseudomonadota</taxon>
        <taxon>Betaproteobacteria</taxon>
        <taxon>Nitrosomonadales</taxon>
        <taxon>Sterolibacteriaceae</taxon>
        <taxon>Sulfurisoma</taxon>
    </lineage>
</organism>
<accession>A0A497XFT7</accession>
<gene>
    <name evidence="2" type="ORF">DFR35_2050</name>
</gene>
<feature type="domain" description="Aldehyde oxidase/xanthine dehydrogenase a/b hammerhead" evidence="1">
    <location>
        <begin position="208"/>
        <end position="286"/>
    </location>
</feature>
<dbReference type="PANTHER" id="PTHR47495">
    <property type="entry name" value="ALDEHYDE DEHYDROGENASE"/>
    <property type="match status" value="1"/>
</dbReference>
<dbReference type="PANTHER" id="PTHR47495:SF2">
    <property type="entry name" value="ALDEHYDE DEHYDROGENASE"/>
    <property type="match status" value="1"/>
</dbReference>
<dbReference type="InterPro" id="IPR037165">
    <property type="entry name" value="AldOxase/xan_DH_Mopterin-bd_sf"/>
</dbReference>
<dbReference type="Pfam" id="PF02738">
    <property type="entry name" value="MoCoBD_1"/>
    <property type="match status" value="1"/>
</dbReference>
<dbReference type="InterPro" id="IPR000674">
    <property type="entry name" value="Ald_Oxase/Xan_DH_a/b"/>
</dbReference>
<comment type="caution">
    <text evidence="2">The sequence shown here is derived from an EMBL/GenBank/DDBJ whole genome shotgun (WGS) entry which is preliminary data.</text>
</comment>
<proteinExistence type="predicted"/>
<protein>
    <submittedName>
        <fullName evidence="2">Isoquinoline 1-oxidoreductase beta subunit</fullName>
    </submittedName>
</protein>
<dbReference type="SMART" id="SM01008">
    <property type="entry name" value="Ald_Xan_dh_C"/>
    <property type="match status" value="1"/>
</dbReference>
<evidence type="ECO:0000313" key="2">
    <source>
        <dbReference type="EMBL" id="RLJ65385.1"/>
    </source>
</evidence>
<keyword evidence="3" id="KW-1185">Reference proteome</keyword>
<dbReference type="Gene3D" id="3.30.365.10">
    <property type="entry name" value="Aldehyde oxidase/xanthine dehydrogenase, molybdopterin binding domain"/>
    <property type="match status" value="4"/>
</dbReference>
<evidence type="ECO:0000259" key="1">
    <source>
        <dbReference type="SMART" id="SM01008"/>
    </source>
</evidence>
<evidence type="ECO:0000313" key="3">
    <source>
        <dbReference type="Proteomes" id="UP000268908"/>
    </source>
</evidence>
<dbReference type="GO" id="GO:0016491">
    <property type="term" value="F:oxidoreductase activity"/>
    <property type="evidence" value="ECO:0007669"/>
    <property type="project" value="InterPro"/>
</dbReference>
<dbReference type="Gene3D" id="3.90.1170.50">
    <property type="entry name" value="Aldehyde oxidase/xanthine dehydrogenase, a/b hammerhead"/>
    <property type="match status" value="1"/>
</dbReference>
<sequence length="719" mass="77240">MTAALSRREFLKASAAIGGGFALEFSFPAASNAAATPGKAVPEVNAWIVIHPDDRVVIRIARSEMGQGTQTALAQLVAEELDCDWARVSTEFASPNEHIRRNRIWGSMSTGGSMGVRSSQDYVRKAGASARDMLTRAAAARWQVPATECAAAAGVITHRPSGRTLRYGEVAADAARLSPPAEVVLRDPKDWKIAGKSIRRLDIPDKVLGRPVFGVDVTLPGMLHASIAQCPVFGGKVARVDARVAEKMRGVKKIVRENDFVAVVADSWWRADEALGKLGIEWDVGDHGRASNETIDAMLRDGLAAPDLPQAKKSGDAHAALATAAKVIEAEYRSPYLNHATLEPMTCTAWFKPDGTLEVWTSTQNGEASMAAAAEASGLPLEKIEVHKMMLGGGFGRRGGPQDFVIQGVKIARAMAGTPVKLMWSREEDMQHGFYRPASIVRMKAGLDARGNIVAMHTKIACPSILKVLMPQALGKDGIDFTAVRTFSDMPYAVPNQQVDYAQRNGHVPVGFWRAPGQQNGFYRECFIDELASAAGRDPVEYRLAMMSPGDKNRRVLEAVAKAAGWGATLPAGAFRGVAVVEGFGSFAATVAELTIDAAGEVKVLRIVVAIDSGHVVNPDNCRAQAESNVIYGLGPILYQDNNVRNGRIVETNFKNFRLPQIAEMPKVETVLVPSGGFWGGHGEPAILPLAPAVCNAVFAATGKRIRSLPLKHHDLRKA</sequence>
<dbReference type="InterPro" id="IPR012368">
    <property type="entry name" value="OxRdtase_Mopterin-bd_su_IorB"/>
</dbReference>
<dbReference type="InterPro" id="IPR046867">
    <property type="entry name" value="AldOxase/xan_DH_MoCoBD2"/>
</dbReference>
<name>A0A497XFT7_9PROT</name>
<dbReference type="InterPro" id="IPR052516">
    <property type="entry name" value="N-heterocyclic_Hydroxylase"/>
</dbReference>
<dbReference type="Pfam" id="PF20256">
    <property type="entry name" value="MoCoBD_2"/>
    <property type="match status" value="2"/>
</dbReference>